<accession>A0ABU3CYQ4</accession>
<name>A0ABU3CYQ4_9FLAO</name>
<evidence type="ECO:0008006" key="3">
    <source>
        <dbReference type="Google" id="ProtNLM"/>
    </source>
</evidence>
<dbReference type="PROSITE" id="PS51257">
    <property type="entry name" value="PROKAR_LIPOPROTEIN"/>
    <property type="match status" value="1"/>
</dbReference>
<protein>
    <recommendedName>
        <fullName evidence="3">Collagen-like protein</fullName>
    </recommendedName>
</protein>
<gene>
    <name evidence="1" type="ORF">RM529_15180</name>
</gene>
<keyword evidence="2" id="KW-1185">Reference proteome</keyword>
<reference evidence="1 2" key="1">
    <citation type="submission" date="2023-09" db="EMBL/GenBank/DDBJ databases">
        <authorList>
            <person name="Rey-Velasco X."/>
        </authorList>
    </citation>
    <scope>NUCLEOTIDE SEQUENCE [LARGE SCALE GENOMIC DNA]</scope>
    <source>
        <strain evidence="1 2">F297</strain>
    </source>
</reference>
<dbReference type="EMBL" id="JAVRHP010000120">
    <property type="protein sequence ID" value="MDT0651497.1"/>
    <property type="molecule type" value="Genomic_DNA"/>
</dbReference>
<sequence>MKKIFSLLFMTTFLFTSCSDDGEIGPRGPQGPPGEDGAYVVGISYEYDVEFGYNEDRNIYNSFLEFPPTEEPSDAILVYRLETSNSVEAWNLIPKSYFLDEGILQISYNHTDEDVELLIEADFDLSDLSTSFIENQYYRVVVVPSDFEQGSVDTSNMQAVMEALNLKKDEIIKIEQTK</sequence>
<comment type="caution">
    <text evidence="1">The sequence shown here is derived from an EMBL/GenBank/DDBJ whole genome shotgun (WGS) entry which is preliminary data.</text>
</comment>
<evidence type="ECO:0000313" key="2">
    <source>
        <dbReference type="Proteomes" id="UP001248819"/>
    </source>
</evidence>
<dbReference type="Proteomes" id="UP001248819">
    <property type="component" value="Unassembled WGS sequence"/>
</dbReference>
<evidence type="ECO:0000313" key="1">
    <source>
        <dbReference type="EMBL" id="MDT0651497.1"/>
    </source>
</evidence>
<proteinExistence type="predicted"/>
<dbReference type="RefSeq" id="WP_311485600.1">
    <property type="nucleotide sequence ID" value="NZ_JAVRHP010000120.1"/>
</dbReference>
<organism evidence="1 2">
    <name type="scientific">Autumnicola edwardsiae</name>
    <dbReference type="NCBI Taxonomy" id="3075594"/>
    <lineage>
        <taxon>Bacteria</taxon>
        <taxon>Pseudomonadati</taxon>
        <taxon>Bacteroidota</taxon>
        <taxon>Flavobacteriia</taxon>
        <taxon>Flavobacteriales</taxon>
        <taxon>Flavobacteriaceae</taxon>
        <taxon>Autumnicola</taxon>
    </lineage>
</organism>